<dbReference type="GO" id="GO:0032012">
    <property type="term" value="P:regulation of ARF protein signal transduction"/>
    <property type="evidence" value="ECO:0007669"/>
    <property type="project" value="InterPro"/>
</dbReference>
<dbReference type="PROSITE" id="PS50190">
    <property type="entry name" value="SEC7"/>
    <property type="match status" value="1"/>
</dbReference>
<dbReference type="InterPro" id="IPR001849">
    <property type="entry name" value="PH_domain"/>
</dbReference>
<dbReference type="PROSITE" id="PS50003">
    <property type="entry name" value="PH_DOMAIN"/>
    <property type="match status" value="1"/>
</dbReference>
<dbReference type="SUPFAM" id="SSF48425">
    <property type="entry name" value="Sec7 domain"/>
    <property type="match status" value="1"/>
</dbReference>
<accession>A0AAU9K459</accession>
<proteinExistence type="predicted"/>
<dbReference type="GO" id="GO:0005085">
    <property type="term" value="F:guanyl-nucleotide exchange factor activity"/>
    <property type="evidence" value="ECO:0007669"/>
    <property type="project" value="InterPro"/>
</dbReference>
<dbReference type="EMBL" id="CAJZBQ010000054">
    <property type="protein sequence ID" value="CAG9332186.1"/>
    <property type="molecule type" value="Genomic_DNA"/>
</dbReference>
<dbReference type="Pfam" id="PF12796">
    <property type="entry name" value="Ank_2"/>
    <property type="match status" value="1"/>
</dbReference>
<dbReference type="InterPro" id="IPR000904">
    <property type="entry name" value="Sec7_dom"/>
</dbReference>
<feature type="domain" description="SEC7" evidence="3">
    <location>
        <begin position="242"/>
        <end position="418"/>
    </location>
</feature>
<dbReference type="SUPFAM" id="SSF50729">
    <property type="entry name" value="PH domain-like"/>
    <property type="match status" value="1"/>
</dbReference>
<feature type="domain" description="PH" evidence="2">
    <location>
        <begin position="434"/>
        <end position="538"/>
    </location>
</feature>
<keyword evidence="1" id="KW-0040">ANK repeat</keyword>
<protein>
    <submittedName>
        <fullName evidence="4">Uncharacterized protein</fullName>
    </submittedName>
</protein>
<dbReference type="InterPro" id="IPR035999">
    <property type="entry name" value="Sec7_dom_sf"/>
</dbReference>
<dbReference type="Gene3D" id="1.10.220.20">
    <property type="match status" value="1"/>
</dbReference>
<comment type="caution">
    <text evidence="4">The sequence shown here is derived from an EMBL/GenBank/DDBJ whole genome shotgun (WGS) entry which is preliminary data.</text>
</comment>
<feature type="repeat" description="ANK" evidence="1">
    <location>
        <begin position="124"/>
        <end position="156"/>
    </location>
</feature>
<dbReference type="InterPro" id="IPR036770">
    <property type="entry name" value="Ankyrin_rpt-contain_sf"/>
</dbReference>
<dbReference type="Proteomes" id="UP001162131">
    <property type="component" value="Unassembled WGS sequence"/>
</dbReference>
<dbReference type="SUPFAM" id="SSF48403">
    <property type="entry name" value="Ankyrin repeat"/>
    <property type="match status" value="1"/>
</dbReference>
<dbReference type="InterPro" id="IPR002110">
    <property type="entry name" value="Ankyrin_rpt"/>
</dbReference>
<dbReference type="Pfam" id="PF01369">
    <property type="entry name" value="Sec7"/>
    <property type="match status" value="1"/>
</dbReference>
<feature type="repeat" description="ANK" evidence="1">
    <location>
        <begin position="91"/>
        <end position="123"/>
    </location>
</feature>
<reference evidence="4" key="1">
    <citation type="submission" date="2021-09" db="EMBL/GenBank/DDBJ databases">
        <authorList>
            <consortium name="AG Swart"/>
            <person name="Singh M."/>
            <person name="Singh A."/>
            <person name="Seah K."/>
            <person name="Emmerich C."/>
        </authorList>
    </citation>
    <scope>NUCLEOTIDE SEQUENCE</scope>
    <source>
        <strain evidence="4">ATCC30299</strain>
    </source>
</reference>
<evidence type="ECO:0000259" key="3">
    <source>
        <dbReference type="PROSITE" id="PS50190"/>
    </source>
</evidence>
<dbReference type="Gene3D" id="1.25.40.20">
    <property type="entry name" value="Ankyrin repeat-containing domain"/>
    <property type="match status" value="1"/>
</dbReference>
<organism evidence="4 5">
    <name type="scientific">Blepharisma stoltei</name>
    <dbReference type="NCBI Taxonomy" id="1481888"/>
    <lineage>
        <taxon>Eukaryota</taxon>
        <taxon>Sar</taxon>
        <taxon>Alveolata</taxon>
        <taxon>Ciliophora</taxon>
        <taxon>Postciliodesmatophora</taxon>
        <taxon>Heterotrichea</taxon>
        <taxon>Heterotrichida</taxon>
        <taxon>Blepharismidae</taxon>
        <taxon>Blepharisma</taxon>
    </lineage>
</organism>
<dbReference type="SMART" id="SM00248">
    <property type="entry name" value="ANK"/>
    <property type="match status" value="2"/>
</dbReference>
<dbReference type="PANTHER" id="PTHR10663">
    <property type="entry name" value="GUANYL-NUCLEOTIDE EXCHANGE FACTOR"/>
    <property type="match status" value="1"/>
</dbReference>
<sequence length="544" mass="61561">MGNAGIIAVHRFEHQSKNRICGSCWTTPILDRDELAIHKEVGIPRGRLCNEAMKYLDPNERHLMFAASGNNPLQIKQCINQGASPDTYDENRTSPLHIACRQGSLDVVKELISQRASINITDCAGWTSLHIASYCCRPDVVELLLANNSDATISNRKGETPWDLAGDDATQNVFLNYWQHKVEEDEPLVPAAQRENYEVMTAQKAFPRPISPLTEEKSVISVKNWIKVDQIPTGLFSQTSPELLERGKRIFNNNANKGLSFFIALGLVSPQPSQIARFFFTLPGISPVKIGELLGETDQFHKDIAKEYISLLQFEKHNLLVSLKKLLKSIKLPRDGIMADQILDAFSDRFWSEKGPFLSKDSVHHLAFSIIMLDFSLHDHTSSPLDKEEFIKSNAGMHDGEDFPEKFLTWVYDEVQRETLRTKFEEQVEPVFDNVVYSGHLAYKSGSEWKERYFVLSDGILWFFMSTTQATPYGLIPLQGLNVHFDTRLLGFTIGSTIPFPYVKFSEDGSIQIQTASFLSIKAGNLKLWLEGFQKVTNIRLSIK</sequence>
<dbReference type="InterPro" id="IPR023394">
    <property type="entry name" value="Sec7_C_sf"/>
</dbReference>
<dbReference type="PROSITE" id="PS50088">
    <property type="entry name" value="ANK_REPEAT"/>
    <property type="match status" value="2"/>
</dbReference>
<evidence type="ECO:0000259" key="2">
    <source>
        <dbReference type="PROSITE" id="PS50003"/>
    </source>
</evidence>
<dbReference type="PROSITE" id="PS50297">
    <property type="entry name" value="ANK_REP_REGION"/>
    <property type="match status" value="1"/>
</dbReference>
<dbReference type="Gene3D" id="2.30.29.30">
    <property type="entry name" value="Pleckstrin-homology domain (PH domain)/Phosphotyrosine-binding domain (PTB)"/>
    <property type="match status" value="1"/>
</dbReference>
<evidence type="ECO:0000313" key="5">
    <source>
        <dbReference type="Proteomes" id="UP001162131"/>
    </source>
</evidence>
<name>A0AAU9K459_9CILI</name>
<dbReference type="AlphaFoldDB" id="A0AAU9K459"/>
<evidence type="ECO:0000256" key="1">
    <source>
        <dbReference type="PROSITE-ProRule" id="PRU00023"/>
    </source>
</evidence>
<dbReference type="Gene3D" id="1.10.1000.11">
    <property type="entry name" value="Arf Nucleotide-binding Site Opener,domain 2"/>
    <property type="match status" value="1"/>
</dbReference>
<dbReference type="SMART" id="SM00222">
    <property type="entry name" value="Sec7"/>
    <property type="match status" value="1"/>
</dbReference>
<gene>
    <name evidence="4" type="ORF">BSTOLATCC_MIC55638</name>
</gene>
<keyword evidence="5" id="KW-1185">Reference proteome</keyword>
<dbReference type="InterPro" id="IPR011993">
    <property type="entry name" value="PH-like_dom_sf"/>
</dbReference>
<dbReference type="SMART" id="SM00233">
    <property type="entry name" value="PH"/>
    <property type="match status" value="1"/>
</dbReference>
<evidence type="ECO:0000313" key="4">
    <source>
        <dbReference type="EMBL" id="CAG9332186.1"/>
    </source>
</evidence>